<evidence type="ECO:0000256" key="1">
    <source>
        <dbReference type="SAM" id="MobiDB-lite"/>
    </source>
</evidence>
<gene>
    <name evidence="3" type="ORF">D8674_020915</name>
</gene>
<dbReference type="EMBL" id="SMOL01000157">
    <property type="protein sequence ID" value="KAB2627297.1"/>
    <property type="molecule type" value="Genomic_DNA"/>
</dbReference>
<organism evidence="3 4">
    <name type="scientific">Pyrus ussuriensis x Pyrus communis</name>
    <dbReference type="NCBI Taxonomy" id="2448454"/>
    <lineage>
        <taxon>Eukaryota</taxon>
        <taxon>Viridiplantae</taxon>
        <taxon>Streptophyta</taxon>
        <taxon>Embryophyta</taxon>
        <taxon>Tracheophyta</taxon>
        <taxon>Spermatophyta</taxon>
        <taxon>Magnoliopsida</taxon>
        <taxon>eudicotyledons</taxon>
        <taxon>Gunneridae</taxon>
        <taxon>Pentapetalae</taxon>
        <taxon>rosids</taxon>
        <taxon>fabids</taxon>
        <taxon>Rosales</taxon>
        <taxon>Rosaceae</taxon>
        <taxon>Amygdaloideae</taxon>
        <taxon>Maleae</taxon>
        <taxon>Pyrus</taxon>
    </lineage>
</organism>
<accession>A0A5N5HKG3</accession>
<dbReference type="PANTHER" id="PTHR12436">
    <property type="entry name" value="80 KDA MCM3-ASSOCIATED PROTEIN"/>
    <property type="match status" value="1"/>
</dbReference>
<dbReference type="GO" id="GO:0006406">
    <property type="term" value="P:mRNA export from nucleus"/>
    <property type="evidence" value="ECO:0007669"/>
    <property type="project" value="TreeGrafter"/>
</dbReference>
<dbReference type="PANTHER" id="PTHR12436:SF3">
    <property type="entry name" value="GERMINAL-CENTER ASSOCIATED NUCLEAR PROTEIN"/>
    <property type="match status" value="1"/>
</dbReference>
<dbReference type="FunFam" id="1.25.40.990:FF:000012">
    <property type="entry name" value="SAC3 family protein C"/>
    <property type="match status" value="1"/>
</dbReference>
<dbReference type="GO" id="GO:0005737">
    <property type="term" value="C:cytoplasm"/>
    <property type="evidence" value="ECO:0007669"/>
    <property type="project" value="TreeGrafter"/>
</dbReference>
<feature type="region of interest" description="Disordered" evidence="1">
    <location>
        <begin position="1"/>
        <end position="55"/>
    </location>
</feature>
<comment type="caution">
    <text evidence="3">The sequence shown here is derived from an EMBL/GenBank/DDBJ whole genome shotgun (WGS) entry which is preliminary data.</text>
</comment>
<keyword evidence="4" id="KW-1185">Reference proteome</keyword>
<feature type="compositionally biased region" description="Polar residues" evidence="1">
    <location>
        <begin position="11"/>
        <end position="28"/>
    </location>
</feature>
<feature type="domain" description="SAC3/GANP/THP3 conserved" evidence="2">
    <location>
        <begin position="69"/>
        <end position="359"/>
    </location>
</feature>
<reference evidence="3 4" key="1">
    <citation type="submission" date="2019-09" db="EMBL/GenBank/DDBJ databases">
        <authorList>
            <person name="Ou C."/>
        </authorList>
    </citation>
    <scope>NUCLEOTIDE SEQUENCE [LARGE SCALE GENOMIC DNA]</scope>
    <source>
        <strain evidence="3">S2</strain>
        <tissue evidence="3">Leaf</tissue>
    </source>
</reference>
<protein>
    <submittedName>
        <fullName evidence="3">SAC3 family protein 2</fullName>
    </submittedName>
</protein>
<dbReference type="InterPro" id="IPR045107">
    <property type="entry name" value="SAC3/GANP/THP3"/>
</dbReference>
<dbReference type="AlphaFoldDB" id="A0A5N5HKG3"/>
<reference evidence="4" key="2">
    <citation type="submission" date="2019-10" db="EMBL/GenBank/DDBJ databases">
        <title>A de novo genome assembly of a pear dwarfing rootstock.</title>
        <authorList>
            <person name="Wang F."/>
            <person name="Wang J."/>
            <person name="Li S."/>
            <person name="Zhang Y."/>
            <person name="Fang M."/>
            <person name="Ma L."/>
            <person name="Zhao Y."/>
            <person name="Jiang S."/>
        </authorList>
    </citation>
    <scope>NUCLEOTIDE SEQUENCE [LARGE SCALE GENOMIC DNA]</scope>
</reference>
<evidence type="ECO:0000259" key="2">
    <source>
        <dbReference type="Pfam" id="PF03399"/>
    </source>
</evidence>
<dbReference type="Pfam" id="PF03399">
    <property type="entry name" value="SAC3_GANP"/>
    <property type="match status" value="1"/>
</dbReference>
<proteinExistence type="predicted"/>
<name>A0A5N5HKG3_9ROSA</name>
<evidence type="ECO:0000313" key="3">
    <source>
        <dbReference type="EMBL" id="KAB2627297.1"/>
    </source>
</evidence>
<dbReference type="Gene3D" id="1.25.40.990">
    <property type="match status" value="1"/>
</dbReference>
<dbReference type="Proteomes" id="UP000327157">
    <property type="component" value="Chromosome 2"/>
</dbReference>
<feature type="compositionally biased region" description="Low complexity" evidence="1">
    <location>
        <begin position="29"/>
        <end position="45"/>
    </location>
</feature>
<dbReference type="InterPro" id="IPR005062">
    <property type="entry name" value="SAC3/GANP/THP3_conserved"/>
</dbReference>
<dbReference type="OrthoDB" id="264795at2759"/>
<evidence type="ECO:0000313" key="4">
    <source>
        <dbReference type="Proteomes" id="UP000327157"/>
    </source>
</evidence>
<sequence>MERRGRGRGRNVSSSQSTRGRSNRFVSNSTSAAAAKSSSRGATGTEKAQNDAVDNHSDVPAIVGTCLLMCPEGERAQRERLRDLAVFERLHGNPRQSSPDLAVKKFFRTTSNKQVEASDVRPLPVLEDTLNYLLNLFDSREYPFEVVHDFLFDRTRSIRQDLSMQNVVNDKVIHMYEKMVKFHIISLRKLQGCRSQNTSSTHYLNMEQLAKTLTSLFDLYEAHRHSNSTYENEAEFCSFYVLLHLGPNSQPMGESLSWWFSHLPSLLIKSKEMCFSRKILRFFRMGNYKRFLSTIAAEASYLQYCILEPYINQVRALAVSCINNGGYKLHPYPLAHLSKLLMMTESDLESLCRACGLDICTDEEGYSLLPTKQTTFCHPKDGFQSYRVLGLEEFER</sequence>
<reference evidence="3 4" key="3">
    <citation type="submission" date="2019-11" db="EMBL/GenBank/DDBJ databases">
        <title>A de novo genome assembly of a pear dwarfing rootstock.</title>
        <authorList>
            <person name="Wang F."/>
            <person name="Wang J."/>
            <person name="Li S."/>
            <person name="Zhang Y."/>
            <person name="Fang M."/>
            <person name="Ma L."/>
            <person name="Zhao Y."/>
            <person name="Jiang S."/>
        </authorList>
    </citation>
    <scope>NUCLEOTIDE SEQUENCE [LARGE SCALE GENOMIC DNA]</scope>
    <source>
        <strain evidence="3">S2</strain>
        <tissue evidence="3">Leaf</tissue>
    </source>
</reference>
<dbReference type="GO" id="GO:0070390">
    <property type="term" value="C:transcription export complex 2"/>
    <property type="evidence" value="ECO:0007669"/>
    <property type="project" value="TreeGrafter"/>
</dbReference>